<comment type="caution">
    <text evidence="1">The sequence shown here is derived from an EMBL/GenBank/DDBJ whole genome shotgun (WGS) entry which is preliminary data.</text>
</comment>
<name>A0AA38SY61_9ASTR</name>
<gene>
    <name evidence="1" type="ORF">OSB04_022647</name>
</gene>
<sequence>MDGFRGTMFIGSGSFFKRQALLGSPSLVASSNIKKTKTTRVLGNKSIKSKIWGLGMVPWLRTCTRASNCNAKDGHPYSVIQKEQAFLGNSPMSLHDILNQSKRWFVGFLEMVYESPSCAMLCSLQCFAFFGYSRVIYAFLPQLALVNSSSIFPKTHNSYKAVYSKVQISVLFMKDIEAHLLINDLINEVSTLGFPYTRFFSSGHTRKTPRIHVGRRDVAQMVE</sequence>
<protein>
    <submittedName>
        <fullName evidence="1">Uncharacterized protein</fullName>
    </submittedName>
</protein>
<reference evidence="1" key="1">
    <citation type="submission" date="2023-03" db="EMBL/GenBank/DDBJ databases">
        <title>Chromosome-scale reference genome and RAD-based genetic map of yellow starthistle (Centaurea solstitialis) reveal putative structural variation and QTLs associated with invader traits.</title>
        <authorList>
            <person name="Reatini B."/>
            <person name="Cang F.A."/>
            <person name="Jiang Q."/>
            <person name="Mckibben M.T.W."/>
            <person name="Barker M.S."/>
            <person name="Rieseberg L.H."/>
            <person name="Dlugosch K.M."/>
        </authorList>
    </citation>
    <scope>NUCLEOTIDE SEQUENCE</scope>
    <source>
        <strain evidence="1">CAN-66</strain>
        <tissue evidence="1">Leaf</tissue>
    </source>
</reference>
<organism evidence="1 2">
    <name type="scientific">Centaurea solstitialis</name>
    <name type="common">yellow star-thistle</name>
    <dbReference type="NCBI Taxonomy" id="347529"/>
    <lineage>
        <taxon>Eukaryota</taxon>
        <taxon>Viridiplantae</taxon>
        <taxon>Streptophyta</taxon>
        <taxon>Embryophyta</taxon>
        <taxon>Tracheophyta</taxon>
        <taxon>Spermatophyta</taxon>
        <taxon>Magnoliopsida</taxon>
        <taxon>eudicotyledons</taxon>
        <taxon>Gunneridae</taxon>
        <taxon>Pentapetalae</taxon>
        <taxon>asterids</taxon>
        <taxon>campanulids</taxon>
        <taxon>Asterales</taxon>
        <taxon>Asteraceae</taxon>
        <taxon>Carduoideae</taxon>
        <taxon>Cardueae</taxon>
        <taxon>Centaureinae</taxon>
        <taxon>Centaurea</taxon>
    </lineage>
</organism>
<dbReference type="PANTHER" id="PTHR13301">
    <property type="entry name" value="X-BOX TRANSCRIPTION FACTOR-RELATED"/>
    <property type="match status" value="1"/>
</dbReference>
<dbReference type="Proteomes" id="UP001172457">
    <property type="component" value="Chromosome 5"/>
</dbReference>
<dbReference type="AlphaFoldDB" id="A0AA38SY61"/>
<proteinExistence type="predicted"/>
<accession>A0AA38SY61</accession>
<evidence type="ECO:0000313" key="2">
    <source>
        <dbReference type="Proteomes" id="UP001172457"/>
    </source>
</evidence>
<dbReference type="EMBL" id="JARYMX010000005">
    <property type="protein sequence ID" value="KAJ9550104.1"/>
    <property type="molecule type" value="Genomic_DNA"/>
</dbReference>
<evidence type="ECO:0000313" key="1">
    <source>
        <dbReference type="EMBL" id="KAJ9550104.1"/>
    </source>
</evidence>
<keyword evidence="2" id="KW-1185">Reference proteome</keyword>